<proteinExistence type="predicted"/>
<protein>
    <submittedName>
        <fullName evidence="2">Ribonucleoside-diphosphate reductase subunit alpha</fullName>
    </submittedName>
</protein>
<keyword evidence="1" id="KW-0812">Transmembrane</keyword>
<accession>A0A0B0NBW7</accession>
<dbReference type="AlphaFoldDB" id="A0A0B0NBW7"/>
<evidence type="ECO:0000256" key="1">
    <source>
        <dbReference type="SAM" id="Phobius"/>
    </source>
</evidence>
<feature type="transmembrane region" description="Helical" evidence="1">
    <location>
        <begin position="86"/>
        <end position="105"/>
    </location>
</feature>
<keyword evidence="1" id="KW-0472">Membrane</keyword>
<evidence type="ECO:0000313" key="2">
    <source>
        <dbReference type="EMBL" id="KHG08571.1"/>
    </source>
</evidence>
<name>A0A0B0NBW7_GOSAR</name>
<keyword evidence="3" id="KW-1185">Reference proteome</keyword>
<keyword evidence="1" id="KW-1133">Transmembrane helix</keyword>
<evidence type="ECO:0000313" key="3">
    <source>
        <dbReference type="Proteomes" id="UP000032142"/>
    </source>
</evidence>
<organism evidence="2 3">
    <name type="scientific">Gossypium arboreum</name>
    <name type="common">Tree cotton</name>
    <name type="synonym">Gossypium nanking</name>
    <dbReference type="NCBI Taxonomy" id="29729"/>
    <lineage>
        <taxon>Eukaryota</taxon>
        <taxon>Viridiplantae</taxon>
        <taxon>Streptophyta</taxon>
        <taxon>Embryophyta</taxon>
        <taxon>Tracheophyta</taxon>
        <taxon>Spermatophyta</taxon>
        <taxon>Magnoliopsida</taxon>
        <taxon>eudicotyledons</taxon>
        <taxon>Gunneridae</taxon>
        <taxon>Pentapetalae</taxon>
        <taxon>rosids</taxon>
        <taxon>malvids</taxon>
        <taxon>Malvales</taxon>
        <taxon>Malvaceae</taxon>
        <taxon>Malvoideae</taxon>
        <taxon>Gossypium</taxon>
    </lineage>
</organism>
<reference evidence="3" key="1">
    <citation type="submission" date="2014-09" db="EMBL/GenBank/DDBJ databases">
        <authorList>
            <person name="Mudge J."/>
            <person name="Ramaraj T."/>
            <person name="Lindquist I.E."/>
            <person name="Bharti A.K."/>
            <person name="Sundararajan A."/>
            <person name="Cameron C.T."/>
            <person name="Woodward J.E."/>
            <person name="May G.D."/>
            <person name="Brubaker C."/>
            <person name="Broadhvest J."/>
            <person name="Wilkins T.A."/>
        </authorList>
    </citation>
    <scope>NUCLEOTIDE SEQUENCE</scope>
    <source>
        <strain evidence="3">cv. AKA8401</strain>
    </source>
</reference>
<gene>
    <name evidence="2" type="ORF">F383_35524</name>
</gene>
<sequence>MAYMRLRATVNTASYGGRKLENFHILPRIERYQRGYHGGECAGIDSCTDCCVLQGWSHGVGGNWNDARCKGASVGVLAAPRVSKTLGLLSLVYGLGLLGPIHFWVKGVLG</sequence>
<dbReference type="Proteomes" id="UP000032142">
    <property type="component" value="Unassembled WGS sequence"/>
</dbReference>
<comment type="caution">
    <text evidence="2">The sequence shown here is derived from an EMBL/GenBank/DDBJ whole genome shotgun (WGS) entry which is preliminary data.</text>
</comment>
<dbReference type="EMBL" id="JRRC01501197">
    <property type="protein sequence ID" value="KHG08571.1"/>
    <property type="molecule type" value="Genomic_DNA"/>
</dbReference>